<reference evidence="2 3" key="1">
    <citation type="submission" date="2021-03" db="EMBL/GenBank/DDBJ databases">
        <authorList>
            <person name="King G.J."/>
            <person name="Bancroft I."/>
            <person name="Baten A."/>
            <person name="Bloomfield J."/>
            <person name="Borpatragohain P."/>
            <person name="He Z."/>
            <person name="Irish N."/>
            <person name="Irwin J."/>
            <person name="Liu K."/>
            <person name="Mauleon R.P."/>
            <person name="Moore J."/>
            <person name="Morris R."/>
            <person name="Ostergaard L."/>
            <person name="Wang B."/>
            <person name="Wells R."/>
        </authorList>
    </citation>
    <scope>NUCLEOTIDE SEQUENCE [LARGE SCALE GENOMIC DNA]</scope>
    <source>
        <strain evidence="2">R-o-18</strain>
        <tissue evidence="2">Leaf</tissue>
    </source>
</reference>
<gene>
    <name evidence="2" type="primary">A06g508830.1_BraROA</name>
    <name evidence="2" type="ORF">IGI04_024602</name>
</gene>
<keyword evidence="1" id="KW-0812">Transmembrane</keyword>
<name>A0ABQ7M759_BRACM</name>
<protein>
    <submittedName>
        <fullName evidence="2">Uncharacterized protein</fullName>
    </submittedName>
</protein>
<evidence type="ECO:0000256" key="1">
    <source>
        <dbReference type="SAM" id="Phobius"/>
    </source>
</evidence>
<feature type="transmembrane region" description="Helical" evidence="1">
    <location>
        <begin position="60"/>
        <end position="81"/>
    </location>
</feature>
<proteinExistence type="predicted"/>
<keyword evidence="1" id="KW-1133">Transmembrane helix</keyword>
<evidence type="ECO:0000313" key="3">
    <source>
        <dbReference type="Proteomes" id="UP000823674"/>
    </source>
</evidence>
<dbReference type="EMBL" id="JADBGQ010000006">
    <property type="protein sequence ID" value="KAG5394639.1"/>
    <property type="molecule type" value="Genomic_DNA"/>
</dbReference>
<evidence type="ECO:0000313" key="2">
    <source>
        <dbReference type="EMBL" id="KAG5394639.1"/>
    </source>
</evidence>
<organism evidence="2 3">
    <name type="scientific">Brassica rapa subsp. trilocularis</name>
    <dbReference type="NCBI Taxonomy" id="1813537"/>
    <lineage>
        <taxon>Eukaryota</taxon>
        <taxon>Viridiplantae</taxon>
        <taxon>Streptophyta</taxon>
        <taxon>Embryophyta</taxon>
        <taxon>Tracheophyta</taxon>
        <taxon>Spermatophyta</taxon>
        <taxon>Magnoliopsida</taxon>
        <taxon>eudicotyledons</taxon>
        <taxon>Gunneridae</taxon>
        <taxon>Pentapetalae</taxon>
        <taxon>rosids</taxon>
        <taxon>malvids</taxon>
        <taxon>Brassicales</taxon>
        <taxon>Brassicaceae</taxon>
        <taxon>Brassiceae</taxon>
        <taxon>Brassica</taxon>
    </lineage>
</organism>
<dbReference type="Proteomes" id="UP000823674">
    <property type="component" value="Chromosome A06"/>
</dbReference>
<keyword evidence="1" id="KW-0472">Membrane</keyword>
<keyword evidence="3" id="KW-1185">Reference proteome</keyword>
<comment type="caution">
    <text evidence="2">The sequence shown here is derived from an EMBL/GenBank/DDBJ whole genome shotgun (WGS) entry which is preliminary data.</text>
</comment>
<accession>A0ABQ7M759</accession>
<sequence length="187" mass="20380">MVIIGFGLYGHGPSNEQKNLGFQFQIKIVLGKTSLSLPKAILFEGDSSHLVSSRLVRRRLAVPLVLSVVVPLVSSVAVPLVSSVAVPLCRVHRRLQPSPSVSLSRLLKLTNPLACIDLFFRMDNEDTLNLNDEDYMSGDELMDQNSAGNDDEAVGVENSLMSTAENCVKRGGDEVNFEPLEEVGEEV</sequence>